<dbReference type="PANTHER" id="PTHR37827:SF1">
    <property type="entry name" value="HNH DOMAIN-CONTAINING PROTEIN"/>
    <property type="match status" value="1"/>
</dbReference>
<dbReference type="AlphaFoldDB" id="A0A9Q0LH77"/>
<organism evidence="2 3">
    <name type="scientific">Anaeramoeba ignava</name>
    <name type="common">Anaerobic marine amoeba</name>
    <dbReference type="NCBI Taxonomy" id="1746090"/>
    <lineage>
        <taxon>Eukaryota</taxon>
        <taxon>Metamonada</taxon>
        <taxon>Anaeramoebidae</taxon>
        <taxon>Anaeramoeba</taxon>
    </lineage>
</organism>
<reference evidence="2" key="1">
    <citation type="submission" date="2022-10" db="EMBL/GenBank/DDBJ databases">
        <title>Novel sulphate-reducing endosymbionts in the free-living metamonad Anaeramoeba.</title>
        <authorList>
            <person name="Jerlstrom-Hultqvist J."/>
            <person name="Cepicka I."/>
            <person name="Gallot-Lavallee L."/>
            <person name="Salas-Leiva D."/>
            <person name="Curtis B.A."/>
            <person name="Zahonova K."/>
            <person name="Pipaliya S."/>
            <person name="Dacks J."/>
            <person name="Roger A.J."/>
        </authorList>
    </citation>
    <scope>NUCLEOTIDE SEQUENCE</scope>
    <source>
        <strain evidence="2">BMAN</strain>
    </source>
</reference>
<evidence type="ECO:0000313" key="3">
    <source>
        <dbReference type="Proteomes" id="UP001149090"/>
    </source>
</evidence>
<accession>A0A9Q0LH77</accession>
<dbReference type="Proteomes" id="UP001149090">
    <property type="component" value="Unassembled WGS sequence"/>
</dbReference>
<feature type="compositionally biased region" description="Basic and acidic residues" evidence="1">
    <location>
        <begin position="13"/>
        <end position="23"/>
    </location>
</feature>
<gene>
    <name evidence="2" type="ORF">M0811_08704</name>
</gene>
<evidence type="ECO:0000313" key="2">
    <source>
        <dbReference type="EMBL" id="KAJ5073296.1"/>
    </source>
</evidence>
<name>A0A9Q0LH77_ANAIG</name>
<dbReference type="PANTHER" id="PTHR37827">
    <property type="entry name" value="TUDOR DOMAIN-CONTAINING PROTEIN"/>
    <property type="match status" value="1"/>
</dbReference>
<comment type="caution">
    <text evidence="2">The sequence shown here is derived from an EMBL/GenBank/DDBJ whole genome shotgun (WGS) entry which is preliminary data.</text>
</comment>
<protein>
    <recommendedName>
        <fullName evidence="4">HNH endonuclease</fullName>
    </recommendedName>
</protein>
<keyword evidence="3" id="KW-1185">Reference proteome</keyword>
<proteinExistence type="predicted"/>
<evidence type="ECO:0008006" key="4">
    <source>
        <dbReference type="Google" id="ProtNLM"/>
    </source>
</evidence>
<dbReference type="OrthoDB" id="533617at2759"/>
<dbReference type="EMBL" id="JAPDFW010000075">
    <property type="protein sequence ID" value="KAJ5073296.1"/>
    <property type="molecule type" value="Genomic_DNA"/>
</dbReference>
<evidence type="ECO:0000256" key="1">
    <source>
        <dbReference type="SAM" id="MobiDB-lite"/>
    </source>
</evidence>
<feature type="compositionally biased region" description="Acidic residues" evidence="1">
    <location>
        <begin position="24"/>
        <end position="38"/>
    </location>
</feature>
<feature type="region of interest" description="Disordered" evidence="1">
    <location>
        <begin position="1"/>
        <end position="38"/>
    </location>
</feature>
<sequence length="123" mass="14354">MSKIKLYSSDSFSDEKEKSKSDSEDSSEIESDSGEEIEGQCELCGTTTEKITIHHLIPKLIIKRMKRRKKKVVPIFAKICRKCHSTLHDTFDHKTLATRFSSIEEIRNCEELKSYLEWKSKRK</sequence>